<dbReference type="OrthoDB" id="71634at2759"/>
<evidence type="ECO:0000313" key="3">
    <source>
        <dbReference type="Proteomes" id="UP000030745"/>
    </source>
</evidence>
<accession>A0A067CPG6</accession>
<dbReference type="Proteomes" id="UP000030745">
    <property type="component" value="Unassembled WGS sequence"/>
</dbReference>
<evidence type="ECO:0000256" key="1">
    <source>
        <dbReference type="SAM" id="MobiDB-lite"/>
    </source>
</evidence>
<sequence length="250" mass="27320">MVLTDAEIEREQRMLTELRAMRRAPQTLSTLSKKRLRIPRADDDNPFCAERQVTDASSLARFNKNPQLHAPPPSPPKAHPRNHSDNRGSAQVKTVLFPAYGGVVTVRLSSADTKPTLLDAQTKKPIVTFGHRPQSASRHFDPASLRLNVSAERSAAPRLPSSNVGMPATALRSLLHPPKPKPELSPSLAATPDSLDAAASKLLERERGFDNRQHHPTKVRTESLLNVPADASVAELLQKFRKLSAGANLG</sequence>
<dbReference type="RefSeq" id="XP_012197066.1">
    <property type="nucleotide sequence ID" value="XM_012341676.1"/>
</dbReference>
<protein>
    <submittedName>
        <fullName evidence="2">Uncharacterized protein</fullName>
    </submittedName>
</protein>
<organism evidence="2 3">
    <name type="scientific">Saprolegnia parasitica (strain CBS 223.65)</name>
    <dbReference type="NCBI Taxonomy" id="695850"/>
    <lineage>
        <taxon>Eukaryota</taxon>
        <taxon>Sar</taxon>
        <taxon>Stramenopiles</taxon>
        <taxon>Oomycota</taxon>
        <taxon>Saprolegniomycetes</taxon>
        <taxon>Saprolegniales</taxon>
        <taxon>Saprolegniaceae</taxon>
        <taxon>Saprolegnia</taxon>
    </lineage>
</organism>
<reference evidence="2 3" key="1">
    <citation type="journal article" date="2013" name="PLoS Genet.">
        <title>Distinctive expansion of potential virulence genes in the genome of the oomycete fish pathogen Saprolegnia parasitica.</title>
        <authorList>
            <person name="Jiang R.H."/>
            <person name="de Bruijn I."/>
            <person name="Haas B.J."/>
            <person name="Belmonte R."/>
            <person name="Lobach L."/>
            <person name="Christie J."/>
            <person name="van den Ackerveken G."/>
            <person name="Bottin A."/>
            <person name="Bulone V."/>
            <person name="Diaz-Moreno S.M."/>
            <person name="Dumas B."/>
            <person name="Fan L."/>
            <person name="Gaulin E."/>
            <person name="Govers F."/>
            <person name="Grenville-Briggs L.J."/>
            <person name="Horner N.R."/>
            <person name="Levin J.Z."/>
            <person name="Mammella M."/>
            <person name="Meijer H.J."/>
            <person name="Morris P."/>
            <person name="Nusbaum C."/>
            <person name="Oome S."/>
            <person name="Phillips A.J."/>
            <person name="van Rooyen D."/>
            <person name="Rzeszutek E."/>
            <person name="Saraiva M."/>
            <person name="Secombes C.J."/>
            <person name="Seidl M.F."/>
            <person name="Snel B."/>
            <person name="Stassen J.H."/>
            <person name="Sykes S."/>
            <person name="Tripathy S."/>
            <person name="van den Berg H."/>
            <person name="Vega-Arreguin J.C."/>
            <person name="Wawra S."/>
            <person name="Young S.K."/>
            <person name="Zeng Q."/>
            <person name="Dieguez-Uribeondo J."/>
            <person name="Russ C."/>
            <person name="Tyler B.M."/>
            <person name="van West P."/>
        </authorList>
    </citation>
    <scope>NUCLEOTIDE SEQUENCE [LARGE SCALE GENOMIC DNA]</scope>
    <source>
        <strain evidence="2 3">CBS 223.65</strain>
    </source>
</reference>
<feature type="region of interest" description="Disordered" evidence="1">
    <location>
        <begin position="63"/>
        <end position="88"/>
    </location>
</feature>
<name>A0A067CPG6_SAPPC</name>
<dbReference type="KEGG" id="spar:SPRG_19463"/>
<dbReference type="OMA" id="RVEMETN"/>
<dbReference type="AlphaFoldDB" id="A0A067CPG6"/>
<dbReference type="VEuPathDB" id="FungiDB:SPRG_19463"/>
<evidence type="ECO:0000313" key="2">
    <source>
        <dbReference type="EMBL" id="KDO32594.1"/>
    </source>
</evidence>
<feature type="region of interest" description="Disordered" evidence="1">
    <location>
        <begin position="172"/>
        <end position="192"/>
    </location>
</feature>
<dbReference type="GeneID" id="24140825"/>
<gene>
    <name evidence="2" type="ORF">SPRG_19463</name>
</gene>
<keyword evidence="3" id="KW-1185">Reference proteome</keyword>
<dbReference type="EMBL" id="KK583195">
    <property type="protein sequence ID" value="KDO32594.1"/>
    <property type="molecule type" value="Genomic_DNA"/>
</dbReference>
<proteinExistence type="predicted"/>